<gene>
    <name evidence="6" type="ORF">HanXRQr2_Chr04g0179521</name>
</gene>
<dbReference type="Proteomes" id="UP000215914">
    <property type="component" value="Unassembled WGS sequence"/>
</dbReference>
<dbReference type="GO" id="GO:0007166">
    <property type="term" value="P:cell surface receptor signaling pathway"/>
    <property type="evidence" value="ECO:0000318"/>
    <property type="project" value="GO_Central"/>
</dbReference>
<evidence type="ECO:0000259" key="5">
    <source>
        <dbReference type="PROSITE" id="PS50011"/>
    </source>
</evidence>
<dbReference type="PANTHER" id="PTHR27005">
    <property type="entry name" value="WALL-ASSOCIATED RECEPTOR KINASE-LIKE 21"/>
    <property type="match status" value="1"/>
</dbReference>
<organism evidence="6 7">
    <name type="scientific">Helianthus annuus</name>
    <name type="common">Common sunflower</name>
    <dbReference type="NCBI Taxonomy" id="4232"/>
    <lineage>
        <taxon>Eukaryota</taxon>
        <taxon>Viridiplantae</taxon>
        <taxon>Streptophyta</taxon>
        <taxon>Embryophyta</taxon>
        <taxon>Tracheophyta</taxon>
        <taxon>Spermatophyta</taxon>
        <taxon>Magnoliopsida</taxon>
        <taxon>eudicotyledons</taxon>
        <taxon>Gunneridae</taxon>
        <taxon>Pentapetalae</taxon>
        <taxon>asterids</taxon>
        <taxon>campanulids</taxon>
        <taxon>Asterales</taxon>
        <taxon>Asteraceae</taxon>
        <taxon>Asteroideae</taxon>
        <taxon>Heliantheae alliance</taxon>
        <taxon>Heliantheae</taxon>
        <taxon>Helianthus</taxon>
    </lineage>
</organism>
<evidence type="ECO:0000256" key="2">
    <source>
        <dbReference type="ARBA" id="ARBA00022840"/>
    </source>
</evidence>
<dbReference type="SMART" id="SM00220">
    <property type="entry name" value="S_TKc"/>
    <property type="match status" value="1"/>
</dbReference>
<dbReference type="Pfam" id="PF00069">
    <property type="entry name" value="Pkinase"/>
    <property type="match status" value="1"/>
</dbReference>
<reference evidence="6" key="1">
    <citation type="journal article" date="2017" name="Nature">
        <title>The sunflower genome provides insights into oil metabolism, flowering and Asterid evolution.</title>
        <authorList>
            <person name="Badouin H."/>
            <person name="Gouzy J."/>
            <person name="Grassa C.J."/>
            <person name="Murat F."/>
            <person name="Staton S.E."/>
            <person name="Cottret L."/>
            <person name="Lelandais-Briere C."/>
            <person name="Owens G.L."/>
            <person name="Carrere S."/>
            <person name="Mayjonade B."/>
            <person name="Legrand L."/>
            <person name="Gill N."/>
            <person name="Kane N.C."/>
            <person name="Bowers J.E."/>
            <person name="Hubner S."/>
            <person name="Bellec A."/>
            <person name="Berard A."/>
            <person name="Berges H."/>
            <person name="Blanchet N."/>
            <person name="Boniface M.C."/>
            <person name="Brunel D."/>
            <person name="Catrice O."/>
            <person name="Chaidir N."/>
            <person name="Claudel C."/>
            <person name="Donnadieu C."/>
            <person name="Faraut T."/>
            <person name="Fievet G."/>
            <person name="Helmstetter N."/>
            <person name="King M."/>
            <person name="Knapp S.J."/>
            <person name="Lai Z."/>
            <person name="Le Paslier M.C."/>
            <person name="Lippi Y."/>
            <person name="Lorenzon L."/>
            <person name="Mandel J.R."/>
            <person name="Marage G."/>
            <person name="Marchand G."/>
            <person name="Marquand E."/>
            <person name="Bret-Mestries E."/>
            <person name="Morien E."/>
            <person name="Nambeesan S."/>
            <person name="Nguyen T."/>
            <person name="Pegot-Espagnet P."/>
            <person name="Pouilly N."/>
            <person name="Raftis F."/>
            <person name="Sallet E."/>
            <person name="Schiex T."/>
            <person name="Thomas J."/>
            <person name="Vandecasteele C."/>
            <person name="Vares D."/>
            <person name="Vear F."/>
            <person name="Vautrin S."/>
            <person name="Crespi M."/>
            <person name="Mangin B."/>
            <person name="Burke J.M."/>
            <person name="Salse J."/>
            <person name="Munos S."/>
            <person name="Vincourt P."/>
            <person name="Rieseberg L.H."/>
            <person name="Langlade N.B."/>
        </authorList>
    </citation>
    <scope>NUCLEOTIDE SEQUENCE</scope>
    <source>
        <tissue evidence="6">Leaves</tissue>
    </source>
</reference>
<dbReference type="InterPro" id="IPR011009">
    <property type="entry name" value="Kinase-like_dom_sf"/>
</dbReference>
<dbReference type="PANTHER" id="PTHR27005:SF353">
    <property type="entry name" value="WALL-ASSOCIATED RECEPTOR KINASE-LIKE 22"/>
    <property type="match status" value="1"/>
</dbReference>
<protein>
    <recommendedName>
        <fullName evidence="5">Protein kinase domain-containing protein</fullName>
    </recommendedName>
</protein>
<dbReference type="Gene3D" id="1.10.510.10">
    <property type="entry name" value="Transferase(Phosphotransferase) domain 1"/>
    <property type="match status" value="1"/>
</dbReference>
<dbReference type="EMBL" id="MNCJ02000319">
    <property type="protein sequence ID" value="KAF5811270.1"/>
    <property type="molecule type" value="Genomic_DNA"/>
</dbReference>
<evidence type="ECO:0000256" key="1">
    <source>
        <dbReference type="ARBA" id="ARBA00022741"/>
    </source>
</evidence>
<comment type="catalytic activity">
    <reaction evidence="3">
        <text>L-seryl-[protein] + ATP = O-phospho-L-seryl-[protein] + ADP + H(+)</text>
        <dbReference type="Rhea" id="RHEA:17989"/>
        <dbReference type="Rhea" id="RHEA-COMP:9863"/>
        <dbReference type="Rhea" id="RHEA-COMP:11604"/>
        <dbReference type="ChEBI" id="CHEBI:15378"/>
        <dbReference type="ChEBI" id="CHEBI:29999"/>
        <dbReference type="ChEBI" id="CHEBI:30616"/>
        <dbReference type="ChEBI" id="CHEBI:83421"/>
        <dbReference type="ChEBI" id="CHEBI:456216"/>
    </reaction>
</comment>
<feature type="domain" description="Protein kinase" evidence="5">
    <location>
        <begin position="1"/>
        <end position="151"/>
    </location>
</feature>
<proteinExistence type="predicted"/>
<comment type="catalytic activity">
    <reaction evidence="4">
        <text>L-threonyl-[protein] + ATP = O-phospho-L-threonyl-[protein] + ADP + H(+)</text>
        <dbReference type="Rhea" id="RHEA:46608"/>
        <dbReference type="Rhea" id="RHEA-COMP:11060"/>
        <dbReference type="Rhea" id="RHEA-COMP:11605"/>
        <dbReference type="ChEBI" id="CHEBI:15378"/>
        <dbReference type="ChEBI" id="CHEBI:30013"/>
        <dbReference type="ChEBI" id="CHEBI:30616"/>
        <dbReference type="ChEBI" id="CHEBI:61977"/>
        <dbReference type="ChEBI" id="CHEBI:456216"/>
    </reaction>
</comment>
<comment type="caution">
    <text evidence="6">The sequence shown here is derived from an EMBL/GenBank/DDBJ whole genome shotgun (WGS) entry which is preliminary data.</text>
</comment>
<dbReference type="GO" id="GO:0005886">
    <property type="term" value="C:plasma membrane"/>
    <property type="evidence" value="ECO:0000318"/>
    <property type="project" value="GO_Central"/>
</dbReference>
<keyword evidence="6" id="KW-0808">Transferase</keyword>
<dbReference type="SUPFAM" id="SSF56112">
    <property type="entry name" value="Protein kinase-like (PK-like)"/>
    <property type="match status" value="1"/>
</dbReference>
<keyword evidence="7" id="KW-1185">Reference proteome</keyword>
<dbReference type="GO" id="GO:0004672">
    <property type="term" value="F:protein kinase activity"/>
    <property type="evidence" value="ECO:0007669"/>
    <property type="project" value="InterPro"/>
</dbReference>
<keyword evidence="1" id="KW-0547">Nucleotide-binding</keyword>
<dbReference type="PROSITE" id="PS00108">
    <property type="entry name" value="PROTEIN_KINASE_ST"/>
    <property type="match status" value="1"/>
</dbReference>
<name>A0A9K3JB54_HELAN</name>
<evidence type="ECO:0000313" key="7">
    <source>
        <dbReference type="Proteomes" id="UP000215914"/>
    </source>
</evidence>
<evidence type="ECO:0000256" key="4">
    <source>
        <dbReference type="ARBA" id="ARBA00047951"/>
    </source>
</evidence>
<dbReference type="InterPro" id="IPR008271">
    <property type="entry name" value="Ser/Thr_kinase_AS"/>
</dbReference>
<dbReference type="FunFam" id="1.10.510.10:FF:001921">
    <property type="entry name" value="Histone-lysine N-methyltransferase"/>
    <property type="match status" value="1"/>
</dbReference>
<evidence type="ECO:0000313" key="6">
    <source>
        <dbReference type="EMBL" id="KAF5811270.1"/>
    </source>
</evidence>
<keyword evidence="2" id="KW-0067">ATP-binding</keyword>
<dbReference type="InterPro" id="IPR045274">
    <property type="entry name" value="WAK-like"/>
</dbReference>
<accession>A0A9K3JB54</accession>
<evidence type="ECO:0000256" key="3">
    <source>
        <dbReference type="ARBA" id="ARBA00047558"/>
    </source>
</evidence>
<dbReference type="Gramene" id="mRNA:HanXRQr2_Chr04g0179521">
    <property type="protein sequence ID" value="CDS:HanXRQr2_Chr04g0179521.1"/>
    <property type="gene ID" value="HanXRQr2_Chr04g0179521"/>
</dbReference>
<reference evidence="6" key="2">
    <citation type="submission" date="2020-06" db="EMBL/GenBank/DDBJ databases">
        <title>Helianthus annuus Genome sequencing and assembly Release 2.</title>
        <authorList>
            <person name="Gouzy J."/>
            <person name="Langlade N."/>
            <person name="Munos S."/>
        </authorList>
    </citation>
    <scope>NUCLEOTIDE SEQUENCE</scope>
    <source>
        <tissue evidence="6">Leaves</tissue>
    </source>
</reference>
<dbReference type="PROSITE" id="PS50011">
    <property type="entry name" value="PROTEIN_KINASE_DOM"/>
    <property type="match status" value="1"/>
</dbReference>
<sequence length="151" mass="17010">MKSPYWLPNDTLAQHLHDGTGHSKLSWKDRIRIIREVAGSLAYLHSYASPTIFHRDIKPGNILLDQNYKAVISDFGFSRSVPLSRSHLTTQVDGTFGYLDPEYFHSGKLTAKSDVYSFGVVLTELLTRKKSISSSDSGECLVPRFNVFDET</sequence>
<dbReference type="InterPro" id="IPR000719">
    <property type="entry name" value="Prot_kinase_dom"/>
</dbReference>
<dbReference type="AlphaFoldDB" id="A0A9K3JB54"/>
<dbReference type="GO" id="GO:0005524">
    <property type="term" value="F:ATP binding"/>
    <property type="evidence" value="ECO:0007669"/>
    <property type="project" value="UniProtKB-KW"/>
</dbReference>